<reference evidence="2" key="1">
    <citation type="journal article" date="2023" name="G3 (Bethesda)">
        <title>Genome assembly and association tests identify interacting loci associated with vigor, precocity, and sex in interspecific pistachio rootstocks.</title>
        <authorList>
            <person name="Palmer W."/>
            <person name="Jacygrad E."/>
            <person name="Sagayaradj S."/>
            <person name="Cavanaugh K."/>
            <person name="Han R."/>
            <person name="Bertier L."/>
            <person name="Beede B."/>
            <person name="Kafkas S."/>
            <person name="Golino D."/>
            <person name="Preece J."/>
            <person name="Michelmore R."/>
        </authorList>
    </citation>
    <scope>NUCLEOTIDE SEQUENCE [LARGE SCALE GENOMIC DNA]</scope>
</reference>
<gene>
    <name evidence="1" type="ORF">Pint_17975</name>
</gene>
<name>A0ACC0YVL8_9ROSI</name>
<sequence length="223" mass="23581">MSITATAVLFGSRQLMNLIKDGDVLGSNGQLLGKMRKSNDGSGNRGPSMGAMTRRFLLLGVGIVMAPMASMMPLGSQNNVVEVIRNHTRIVVVLPDSDVVARFGDNLSSSHQVTVIDVENGRDRSRSPPLRTVRGDGGGMPTLGLGKAGEAGLSFSKGLNGGGDGKVFGSRQNRVSQVGGPEGLDKSDSPSSMSIEEPHFSLEKSDQIVKNRLWANMAMEKCP</sequence>
<evidence type="ECO:0000313" key="1">
    <source>
        <dbReference type="EMBL" id="KAJ0041966.1"/>
    </source>
</evidence>
<comment type="caution">
    <text evidence="1">The sequence shown here is derived from an EMBL/GenBank/DDBJ whole genome shotgun (WGS) entry which is preliminary data.</text>
</comment>
<dbReference type="Proteomes" id="UP001163603">
    <property type="component" value="Chromosome 4"/>
</dbReference>
<evidence type="ECO:0000313" key="2">
    <source>
        <dbReference type="Proteomes" id="UP001163603"/>
    </source>
</evidence>
<proteinExistence type="predicted"/>
<organism evidence="1 2">
    <name type="scientific">Pistacia integerrima</name>
    <dbReference type="NCBI Taxonomy" id="434235"/>
    <lineage>
        <taxon>Eukaryota</taxon>
        <taxon>Viridiplantae</taxon>
        <taxon>Streptophyta</taxon>
        <taxon>Embryophyta</taxon>
        <taxon>Tracheophyta</taxon>
        <taxon>Spermatophyta</taxon>
        <taxon>Magnoliopsida</taxon>
        <taxon>eudicotyledons</taxon>
        <taxon>Gunneridae</taxon>
        <taxon>Pentapetalae</taxon>
        <taxon>rosids</taxon>
        <taxon>malvids</taxon>
        <taxon>Sapindales</taxon>
        <taxon>Anacardiaceae</taxon>
        <taxon>Pistacia</taxon>
    </lineage>
</organism>
<keyword evidence="2" id="KW-1185">Reference proteome</keyword>
<dbReference type="EMBL" id="CM047739">
    <property type="protein sequence ID" value="KAJ0041966.1"/>
    <property type="molecule type" value="Genomic_DNA"/>
</dbReference>
<protein>
    <submittedName>
        <fullName evidence="1">Uncharacterized protein</fullName>
    </submittedName>
</protein>
<accession>A0ACC0YVL8</accession>